<keyword evidence="2 7" id="KW-0813">Transport</keyword>
<dbReference type="Gene3D" id="1.10.3720.10">
    <property type="entry name" value="MetI-like"/>
    <property type="match status" value="2"/>
</dbReference>
<dbReference type="InterPro" id="IPR000515">
    <property type="entry name" value="MetI-like"/>
</dbReference>
<dbReference type="PANTHER" id="PTHR32243:SF18">
    <property type="entry name" value="INNER MEMBRANE ABC TRANSPORTER PERMEASE PROTEIN YCJP"/>
    <property type="match status" value="1"/>
</dbReference>
<dbReference type="GO" id="GO:0005886">
    <property type="term" value="C:plasma membrane"/>
    <property type="evidence" value="ECO:0007669"/>
    <property type="project" value="UniProtKB-SubCell"/>
</dbReference>
<organism evidence="9 10">
    <name type="scientific">Litorilinea aerophila</name>
    <dbReference type="NCBI Taxonomy" id="1204385"/>
    <lineage>
        <taxon>Bacteria</taxon>
        <taxon>Bacillati</taxon>
        <taxon>Chloroflexota</taxon>
        <taxon>Caldilineae</taxon>
        <taxon>Caldilineales</taxon>
        <taxon>Caldilineaceae</taxon>
        <taxon>Litorilinea</taxon>
    </lineage>
</organism>
<evidence type="ECO:0000313" key="9">
    <source>
        <dbReference type="EMBL" id="TQE94759.1"/>
    </source>
</evidence>
<evidence type="ECO:0000256" key="3">
    <source>
        <dbReference type="ARBA" id="ARBA00022475"/>
    </source>
</evidence>
<dbReference type="Proteomes" id="UP000317371">
    <property type="component" value="Unassembled WGS sequence"/>
</dbReference>
<feature type="transmembrane region" description="Helical" evidence="7">
    <location>
        <begin position="490"/>
        <end position="511"/>
    </location>
</feature>
<feature type="transmembrane region" description="Helical" evidence="7">
    <location>
        <begin position="390"/>
        <end position="414"/>
    </location>
</feature>
<feature type="transmembrane region" description="Helical" evidence="7">
    <location>
        <begin position="225"/>
        <end position="250"/>
    </location>
</feature>
<dbReference type="InterPro" id="IPR035906">
    <property type="entry name" value="MetI-like_sf"/>
</dbReference>
<dbReference type="CDD" id="cd06261">
    <property type="entry name" value="TM_PBP2"/>
    <property type="match status" value="2"/>
</dbReference>
<dbReference type="EMBL" id="VIGC01000020">
    <property type="protein sequence ID" value="TQE94759.1"/>
    <property type="molecule type" value="Genomic_DNA"/>
</dbReference>
<feature type="transmembrane region" description="Helical" evidence="7">
    <location>
        <begin position="96"/>
        <end position="117"/>
    </location>
</feature>
<keyword evidence="10" id="KW-1185">Reference proteome</keyword>
<feature type="transmembrane region" description="Helical" evidence="7">
    <location>
        <begin position="567"/>
        <end position="588"/>
    </location>
</feature>
<dbReference type="PROSITE" id="PS50928">
    <property type="entry name" value="ABC_TM1"/>
    <property type="match status" value="2"/>
</dbReference>
<feature type="domain" description="ABC transmembrane type-1" evidence="8">
    <location>
        <begin position="92"/>
        <end position="306"/>
    </location>
</feature>
<dbReference type="PANTHER" id="PTHR32243">
    <property type="entry name" value="MALTOSE TRANSPORT SYSTEM PERMEASE-RELATED"/>
    <property type="match status" value="1"/>
</dbReference>
<feature type="transmembrane region" description="Helical" evidence="7">
    <location>
        <begin position="459"/>
        <end position="478"/>
    </location>
</feature>
<feature type="transmembrane region" description="Helical" evidence="7">
    <location>
        <begin position="180"/>
        <end position="204"/>
    </location>
</feature>
<proteinExistence type="inferred from homology"/>
<evidence type="ECO:0000256" key="5">
    <source>
        <dbReference type="ARBA" id="ARBA00022989"/>
    </source>
</evidence>
<evidence type="ECO:0000256" key="7">
    <source>
        <dbReference type="RuleBase" id="RU363032"/>
    </source>
</evidence>
<dbReference type="RefSeq" id="WP_141610984.1">
    <property type="nucleotide sequence ID" value="NZ_VIGC02000020.1"/>
</dbReference>
<feature type="transmembrane region" description="Helical" evidence="7">
    <location>
        <begin position="625"/>
        <end position="645"/>
    </location>
</feature>
<feature type="transmembrane region" description="Helical" evidence="7">
    <location>
        <begin position="126"/>
        <end position="146"/>
    </location>
</feature>
<accession>A0A540VDB4</accession>
<dbReference type="AlphaFoldDB" id="A0A540VDB4"/>
<evidence type="ECO:0000256" key="2">
    <source>
        <dbReference type="ARBA" id="ARBA00022448"/>
    </source>
</evidence>
<sequence length="661" mass="73637">MSQTTYLGSGAVAKPQRRTLRVTLQRILGRDWATAYVFVLPTLVLMGGLIAYPFMNAVYLSFTNTVSLQTGPFVGLRNYQILWESDAFRQSVKNTIVYTVSSVFFKFWLGLLAALLIHRITRYRNVLTGLVLLPWIVPSVVIALTWRNLLDPVYGGVNQFLLQMNLVERGFPWLGSYSTAMPSVILVNIWQGIPFFTVMMLAGLSAIDQELYEAARIDGANAWRLFLHVTLPGLRYVIIVAVLLSTIWTFNNFTEVFLLTNGGPAGATRLYSILSWEYAIGSLRMGVGVAVAMTMAPILAIFIFFLGRYMSAGGRVEEGRVEEVEGLGSQLASAFFWPFTTVLRVLLWAFEIVNDAVESLLARVGQSLGRLFLGDSPAGRVRARRLSRRLGGVVAGILLLLLLSFELIPFYWVVITAFKTTRQWTSFESVFWPSPWTLEQFRTLFGPTRAFALWYQNTVIVAVVSTAVSVVVASMGAYGLTRLRWRGSNVFSSLVLVAYLMPAVLMFIPIYQIFSVLRLTNSLTGLMIAYPTFTLPFATWLMMGYYASIPHELEEAALIDGCNHFQAWWRIVLPLAAPALLAAALFAITQAWKEFLFAYVFLSKERLFTLSVGLAQMIIGDVLPWGELMAAALLMAVPVVIIYMLGQRFMVAGLTAGAVKG</sequence>
<feature type="domain" description="ABC transmembrane type-1" evidence="8">
    <location>
        <begin position="455"/>
        <end position="646"/>
    </location>
</feature>
<comment type="caution">
    <text evidence="9">The sequence shown here is derived from an EMBL/GenBank/DDBJ whole genome shotgun (WGS) entry which is preliminary data.</text>
</comment>
<evidence type="ECO:0000313" key="10">
    <source>
        <dbReference type="Proteomes" id="UP000317371"/>
    </source>
</evidence>
<dbReference type="InParanoid" id="A0A540VDB4"/>
<keyword evidence="3" id="KW-1003">Cell membrane</keyword>
<keyword evidence="5 7" id="KW-1133">Transmembrane helix</keyword>
<evidence type="ECO:0000256" key="4">
    <source>
        <dbReference type="ARBA" id="ARBA00022692"/>
    </source>
</evidence>
<keyword evidence="6 7" id="KW-0472">Membrane</keyword>
<name>A0A540VDB4_9CHLR</name>
<keyword evidence="4 7" id="KW-0812">Transmembrane</keyword>
<comment type="similarity">
    <text evidence="7">Belongs to the binding-protein-dependent transport system permease family.</text>
</comment>
<protein>
    <submittedName>
        <fullName evidence="9">ABC transporter permease subunit</fullName>
    </submittedName>
</protein>
<dbReference type="SUPFAM" id="SSF161098">
    <property type="entry name" value="MetI-like"/>
    <property type="match status" value="2"/>
</dbReference>
<reference evidence="9 10" key="1">
    <citation type="submission" date="2019-06" db="EMBL/GenBank/DDBJ databases">
        <title>Genome sequence of Litorilinea aerophila BAA-2444.</title>
        <authorList>
            <person name="Maclea K.S."/>
            <person name="Maurais E.G."/>
            <person name="Iannazzi L.C."/>
        </authorList>
    </citation>
    <scope>NUCLEOTIDE SEQUENCE [LARGE SCALE GENOMIC DNA]</scope>
    <source>
        <strain evidence="9 10">ATCC BAA-2444</strain>
    </source>
</reference>
<evidence type="ECO:0000256" key="1">
    <source>
        <dbReference type="ARBA" id="ARBA00004651"/>
    </source>
</evidence>
<feature type="transmembrane region" description="Helical" evidence="7">
    <location>
        <begin position="35"/>
        <end position="55"/>
    </location>
</feature>
<feature type="transmembrane region" description="Helical" evidence="7">
    <location>
        <begin position="523"/>
        <end position="547"/>
    </location>
</feature>
<comment type="subcellular location">
    <subcellularLocation>
        <location evidence="1 7">Cell membrane</location>
        <topology evidence="1 7">Multi-pass membrane protein</topology>
    </subcellularLocation>
</comment>
<evidence type="ECO:0000259" key="8">
    <source>
        <dbReference type="PROSITE" id="PS50928"/>
    </source>
</evidence>
<evidence type="ECO:0000256" key="6">
    <source>
        <dbReference type="ARBA" id="ARBA00023136"/>
    </source>
</evidence>
<gene>
    <name evidence="9" type="ORF">FKZ61_15135</name>
</gene>
<dbReference type="GO" id="GO:0055085">
    <property type="term" value="P:transmembrane transport"/>
    <property type="evidence" value="ECO:0007669"/>
    <property type="project" value="InterPro"/>
</dbReference>
<dbReference type="Pfam" id="PF00528">
    <property type="entry name" value="BPD_transp_1"/>
    <property type="match status" value="2"/>
</dbReference>
<dbReference type="InterPro" id="IPR050901">
    <property type="entry name" value="BP-dep_ABC_trans_perm"/>
</dbReference>
<feature type="transmembrane region" description="Helical" evidence="7">
    <location>
        <begin position="285"/>
        <end position="306"/>
    </location>
</feature>
<dbReference type="OrthoDB" id="9809527at2"/>